<dbReference type="InterPro" id="IPR009097">
    <property type="entry name" value="Cyclic_Pdiesterase"/>
</dbReference>
<feature type="short sequence motif" description="HXTX 1" evidence="2">
    <location>
        <begin position="72"/>
        <end position="75"/>
    </location>
</feature>
<dbReference type="PANTHER" id="PTHR35561">
    <property type="entry name" value="RNA 2',3'-CYCLIC PHOSPHODIESTERASE"/>
    <property type="match status" value="1"/>
</dbReference>
<evidence type="ECO:0000256" key="2">
    <source>
        <dbReference type="HAMAP-Rule" id="MF_01940"/>
    </source>
</evidence>
<dbReference type="Pfam" id="PF02834">
    <property type="entry name" value="LigT_PEase"/>
    <property type="match status" value="1"/>
</dbReference>
<keyword evidence="1 2" id="KW-0378">Hydrolase</keyword>
<sequence>MHKPTERLFFALGIDHTLVDPFDSPNNGRKTPFHRLCHFNQTLHQHCFPTATSETTNNALDLGRCVPEENLHVTLAFLGNITPAQKAFLLAQASQITIPAFSLNFDHIGYWPSSRMLWLGTHQASNHLLDLARQLQQIAKAAGVHQLDRTYVPHITLRKQVPPSSQVILDRQYEQGIFSFHFQHFGLYISEQFQAKQSQTDLQGSNHPPQVHYRCLHQWPLQIKKSKQDAE</sequence>
<feature type="short sequence motif" description="HXTX 2" evidence="2">
    <location>
        <begin position="154"/>
        <end position="157"/>
    </location>
</feature>
<protein>
    <recommendedName>
        <fullName evidence="2">RNA 2',3'-cyclic phosphodiesterase</fullName>
        <shortName evidence="2">RNA 2',3'-CPDase</shortName>
        <ecNumber evidence="2">3.1.4.58</ecNumber>
    </recommendedName>
</protein>
<dbReference type="InterPro" id="IPR014051">
    <property type="entry name" value="Phosphoesterase_HXTX"/>
</dbReference>
<feature type="domain" description="Phosphoesterase HXTX" evidence="3">
    <location>
        <begin position="63"/>
        <end position="115"/>
    </location>
</feature>
<dbReference type="RefSeq" id="WP_048899271.1">
    <property type="nucleotide sequence ID" value="NZ_AP024852.1"/>
</dbReference>
<accession>A0A2T3P236</accession>
<organism evidence="4 5">
    <name type="scientific">Photobacterium swingsii</name>
    <dbReference type="NCBI Taxonomy" id="680026"/>
    <lineage>
        <taxon>Bacteria</taxon>
        <taxon>Pseudomonadati</taxon>
        <taxon>Pseudomonadota</taxon>
        <taxon>Gammaproteobacteria</taxon>
        <taxon>Vibrionales</taxon>
        <taxon>Vibrionaceae</taxon>
        <taxon>Photobacterium</taxon>
    </lineage>
</organism>
<comment type="caution">
    <text evidence="4">The sequence shown here is derived from an EMBL/GenBank/DDBJ whole genome shotgun (WGS) entry which is preliminary data.</text>
</comment>
<feature type="active site" description="Proton acceptor" evidence="2">
    <location>
        <position position="154"/>
    </location>
</feature>
<dbReference type="Gene3D" id="3.90.1140.10">
    <property type="entry name" value="Cyclic phosphodiesterase"/>
    <property type="match status" value="1"/>
</dbReference>
<evidence type="ECO:0000256" key="1">
    <source>
        <dbReference type="ARBA" id="ARBA00022801"/>
    </source>
</evidence>
<dbReference type="SUPFAM" id="SSF55144">
    <property type="entry name" value="LigT-like"/>
    <property type="match status" value="1"/>
</dbReference>
<dbReference type="EC" id="3.1.4.58" evidence="2"/>
<dbReference type="HAMAP" id="MF_01940">
    <property type="entry name" value="RNA_CPDase"/>
    <property type="match status" value="1"/>
</dbReference>
<dbReference type="GO" id="GO:0008664">
    <property type="term" value="F:RNA 2',3'-cyclic 3'-phosphodiesterase activity"/>
    <property type="evidence" value="ECO:0007669"/>
    <property type="project" value="UniProtKB-EC"/>
</dbReference>
<dbReference type="AlphaFoldDB" id="A0A2T3P236"/>
<dbReference type="Proteomes" id="UP000240481">
    <property type="component" value="Unassembled WGS sequence"/>
</dbReference>
<dbReference type="NCBIfam" id="TIGR02258">
    <property type="entry name" value="2_5_ligase"/>
    <property type="match status" value="1"/>
</dbReference>
<feature type="active site" description="Proton donor" evidence="2">
    <location>
        <position position="72"/>
    </location>
</feature>
<evidence type="ECO:0000313" key="5">
    <source>
        <dbReference type="Proteomes" id="UP000240481"/>
    </source>
</evidence>
<gene>
    <name evidence="4" type="primary">thpR</name>
    <name evidence="4" type="ORF">C9I94_19170</name>
</gene>
<dbReference type="EMBL" id="PYLZ01000012">
    <property type="protein sequence ID" value="PSW22577.1"/>
    <property type="molecule type" value="Genomic_DNA"/>
</dbReference>
<comment type="similarity">
    <text evidence="2">Belongs to the 2H phosphoesterase superfamily. ThpR family.</text>
</comment>
<comment type="catalytic activity">
    <reaction evidence="2">
        <text>a 3'-end 2',3'-cyclophospho-ribonucleotide-RNA + H2O = a 3'-end 2'-phospho-ribonucleotide-RNA + H(+)</text>
        <dbReference type="Rhea" id="RHEA:11828"/>
        <dbReference type="Rhea" id="RHEA-COMP:10464"/>
        <dbReference type="Rhea" id="RHEA-COMP:17353"/>
        <dbReference type="ChEBI" id="CHEBI:15377"/>
        <dbReference type="ChEBI" id="CHEBI:15378"/>
        <dbReference type="ChEBI" id="CHEBI:83064"/>
        <dbReference type="ChEBI" id="CHEBI:173113"/>
        <dbReference type="EC" id="3.1.4.58"/>
    </reaction>
</comment>
<keyword evidence="5" id="KW-1185">Reference proteome</keyword>
<dbReference type="OrthoDB" id="7061261at2"/>
<comment type="function">
    <text evidence="2">Hydrolyzes RNA 2',3'-cyclic phosphodiester to an RNA 2'-phosphomonoester.</text>
</comment>
<dbReference type="PANTHER" id="PTHR35561:SF1">
    <property type="entry name" value="RNA 2',3'-CYCLIC PHOSPHODIESTERASE"/>
    <property type="match status" value="1"/>
</dbReference>
<proteinExistence type="inferred from homology"/>
<dbReference type="InterPro" id="IPR004175">
    <property type="entry name" value="RNA_CPDase"/>
</dbReference>
<evidence type="ECO:0000313" key="4">
    <source>
        <dbReference type="EMBL" id="PSW22577.1"/>
    </source>
</evidence>
<dbReference type="GO" id="GO:0004113">
    <property type="term" value="F:2',3'-cyclic-nucleotide 3'-phosphodiesterase activity"/>
    <property type="evidence" value="ECO:0007669"/>
    <property type="project" value="InterPro"/>
</dbReference>
<evidence type="ECO:0000259" key="3">
    <source>
        <dbReference type="Pfam" id="PF02834"/>
    </source>
</evidence>
<reference evidence="4 5" key="1">
    <citation type="submission" date="2018-01" db="EMBL/GenBank/DDBJ databases">
        <title>Whole genome sequencing of Histamine producing bacteria.</title>
        <authorList>
            <person name="Butler K."/>
        </authorList>
    </citation>
    <scope>NUCLEOTIDE SEQUENCE [LARGE SCALE GENOMIC DNA]</scope>
    <source>
        <strain evidence="4 5">DSM 24669</strain>
    </source>
</reference>
<name>A0A2T3P236_9GAMM</name>